<reference evidence="3 4" key="1">
    <citation type="submission" date="2020-08" db="EMBL/GenBank/DDBJ databases">
        <title>A Genomic Blueprint of the Chicken Gut Microbiome.</title>
        <authorList>
            <person name="Gilroy R."/>
            <person name="Ravi A."/>
            <person name="Getino M."/>
            <person name="Pursley I."/>
            <person name="Horton D.L."/>
            <person name="Alikhan N.-F."/>
            <person name="Baker D."/>
            <person name="Gharbi K."/>
            <person name="Hall N."/>
            <person name="Watson M."/>
            <person name="Adriaenssens E.M."/>
            <person name="Foster-Nyarko E."/>
            <person name="Jarju S."/>
            <person name="Secka A."/>
            <person name="Antonio M."/>
            <person name="Oren A."/>
            <person name="Chaudhuri R."/>
            <person name="La Ragione R.M."/>
            <person name="Hildebrand F."/>
            <person name="Pallen M.J."/>
        </authorList>
    </citation>
    <scope>NUCLEOTIDE SEQUENCE [LARGE SCALE GENOMIC DNA]</scope>
    <source>
        <strain evidence="3 4">Sa2BUA9</strain>
    </source>
</reference>
<protein>
    <recommendedName>
        <fullName evidence="5">Cell surface protein</fullName>
    </recommendedName>
</protein>
<evidence type="ECO:0000256" key="2">
    <source>
        <dbReference type="SAM" id="Phobius"/>
    </source>
</evidence>
<keyword evidence="2" id="KW-1133">Transmembrane helix</keyword>
<feature type="transmembrane region" description="Helical" evidence="2">
    <location>
        <begin position="12"/>
        <end position="30"/>
    </location>
</feature>
<dbReference type="RefSeq" id="WP_191697420.1">
    <property type="nucleotide sequence ID" value="NZ_JACSQO010000007.1"/>
</dbReference>
<evidence type="ECO:0000256" key="1">
    <source>
        <dbReference type="SAM" id="MobiDB-lite"/>
    </source>
</evidence>
<keyword evidence="2" id="KW-0812">Transmembrane</keyword>
<evidence type="ECO:0000313" key="3">
    <source>
        <dbReference type="EMBL" id="MBD7945110.1"/>
    </source>
</evidence>
<name>A0ABR8RBQ1_9BACI</name>
<comment type="caution">
    <text evidence="3">The sequence shown here is derived from an EMBL/GenBank/DDBJ whole genome shotgun (WGS) entry which is preliminary data.</text>
</comment>
<proteinExistence type="predicted"/>
<dbReference type="Proteomes" id="UP000640786">
    <property type="component" value="Unassembled WGS sequence"/>
</dbReference>
<feature type="compositionally biased region" description="Basic and acidic residues" evidence="1">
    <location>
        <begin position="57"/>
        <end position="71"/>
    </location>
</feature>
<feature type="region of interest" description="Disordered" evidence="1">
    <location>
        <begin position="37"/>
        <end position="71"/>
    </location>
</feature>
<accession>A0ABR8RBQ1</accession>
<evidence type="ECO:0000313" key="4">
    <source>
        <dbReference type="Proteomes" id="UP000640786"/>
    </source>
</evidence>
<feature type="compositionally biased region" description="Basic and acidic residues" evidence="1">
    <location>
        <begin position="39"/>
        <end position="49"/>
    </location>
</feature>
<keyword evidence="2" id="KW-0472">Membrane</keyword>
<evidence type="ECO:0008006" key="5">
    <source>
        <dbReference type="Google" id="ProtNLM"/>
    </source>
</evidence>
<dbReference type="EMBL" id="JACSQO010000007">
    <property type="protein sequence ID" value="MBD7945110.1"/>
    <property type="molecule type" value="Genomic_DNA"/>
</dbReference>
<keyword evidence="4" id="KW-1185">Reference proteome</keyword>
<gene>
    <name evidence="3" type="ORF">H9650_13370</name>
</gene>
<sequence>MGNSKEPFYKKWWFWVIVVIFVIALASIGGDDEPVNDIATEKTTEDNKNEASTTVDPKTDEDKQEKKNDGKIKSGTYKVGTDISAGEYIVFANGYTYIESSKDSSGTLEGIIFNDNLSKDSHSYVTLHDGEYFKFQDGDMYSIEQAPSIVPNDGIYKDGMYKVGKDIPAGEYKIIYNAETGLGYYEVSKSSSHQLEDIVTNENVEADTYITVSDGQYIKLQGVTIETK</sequence>
<organism evidence="3 4">
    <name type="scientific">Psychrobacillus faecigallinarum</name>
    <dbReference type="NCBI Taxonomy" id="2762235"/>
    <lineage>
        <taxon>Bacteria</taxon>
        <taxon>Bacillati</taxon>
        <taxon>Bacillota</taxon>
        <taxon>Bacilli</taxon>
        <taxon>Bacillales</taxon>
        <taxon>Bacillaceae</taxon>
        <taxon>Psychrobacillus</taxon>
    </lineage>
</organism>